<keyword evidence="3 7" id="KW-0812">Transmembrane</keyword>
<evidence type="ECO:0000256" key="1">
    <source>
        <dbReference type="ARBA" id="ARBA00004127"/>
    </source>
</evidence>
<dbReference type="SUPFAM" id="SSF103473">
    <property type="entry name" value="MFS general substrate transporter"/>
    <property type="match status" value="1"/>
</dbReference>
<evidence type="ECO:0000256" key="5">
    <source>
        <dbReference type="ARBA" id="ARBA00023136"/>
    </source>
</evidence>
<feature type="transmembrane region" description="Helical" evidence="7">
    <location>
        <begin position="162"/>
        <end position="182"/>
    </location>
</feature>
<keyword evidence="10" id="KW-1185">Reference proteome</keyword>
<dbReference type="PROSITE" id="PS50850">
    <property type="entry name" value="MFS"/>
    <property type="match status" value="1"/>
</dbReference>
<dbReference type="GO" id="GO:0015174">
    <property type="term" value="F:basic amino acid transmembrane transporter activity"/>
    <property type="evidence" value="ECO:0007669"/>
    <property type="project" value="TreeGrafter"/>
</dbReference>
<dbReference type="OrthoDB" id="3437016at2759"/>
<feature type="transmembrane region" description="Helical" evidence="7">
    <location>
        <begin position="267"/>
        <end position="288"/>
    </location>
</feature>
<feature type="transmembrane region" description="Helical" evidence="7">
    <location>
        <begin position="394"/>
        <end position="414"/>
    </location>
</feature>
<dbReference type="EMBL" id="DF977458">
    <property type="protein sequence ID" value="GAP85671.1"/>
    <property type="molecule type" value="Genomic_DNA"/>
</dbReference>
<dbReference type="AlphaFoldDB" id="A0A1W2TCI0"/>
<organism evidence="9">
    <name type="scientific">Rosellinia necatrix</name>
    <name type="common">White root-rot fungus</name>
    <dbReference type="NCBI Taxonomy" id="77044"/>
    <lineage>
        <taxon>Eukaryota</taxon>
        <taxon>Fungi</taxon>
        <taxon>Dikarya</taxon>
        <taxon>Ascomycota</taxon>
        <taxon>Pezizomycotina</taxon>
        <taxon>Sordariomycetes</taxon>
        <taxon>Xylariomycetidae</taxon>
        <taxon>Xylariales</taxon>
        <taxon>Xylariaceae</taxon>
        <taxon>Rosellinia</taxon>
    </lineage>
</organism>
<feature type="transmembrane region" description="Helical" evidence="7">
    <location>
        <begin position="331"/>
        <end position="354"/>
    </location>
</feature>
<feature type="region of interest" description="Disordered" evidence="6">
    <location>
        <begin position="1"/>
        <end position="55"/>
    </location>
</feature>
<keyword evidence="2" id="KW-0813">Transport</keyword>
<feature type="transmembrane region" description="Helical" evidence="7">
    <location>
        <begin position="294"/>
        <end position="310"/>
    </location>
</feature>
<dbReference type="InterPro" id="IPR036259">
    <property type="entry name" value="MFS_trans_sf"/>
</dbReference>
<comment type="subcellular location">
    <subcellularLocation>
        <location evidence="1">Endomembrane system</location>
        <topology evidence="1">Multi-pass membrane protein</topology>
    </subcellularLocation>
</comment>
<name>A0A1W2TCI0_ROSNE</name>
<protein>
    <submittedName>
        <fullName evidence="9">Putative multidrug resistance protein fnx1</fullName>
    </submittedName>
</protein>
<evidence type="ECO:0000313" key="9">
    <source>
        <dbReference type="EMBL" id="GAP85671.1"/>
    </source>
</evidence>
<keyword evidence="4 7" id="KW-1133">Transmembrane helix</keyword>
<feature type="compositionally biased region" description="Basic and acidic residues" evidence="6">
    <location>
        <begin position="14"/>
        <end position="23"/>
    </location>
</feature>
<dbReference type="Proteomes" id="UP000054516">
    <property type="component" value="Unassembled WGS sequence"/>
</dbReference>
<keyword evidence="5 7" id="KW-0472">Membrane</keyword>
<evidence type="ECO:0000256" key="6">
    <source>
        <dbReference type="SAM" id="MobiDB-lite"/>
    </source>
</evidence>
<evidence type="ECO:0000256" key="2">
    <source>
        <dbReference type="ARBA" id="ARBA00022448"/>
    </source>
</evidence>
<feature type="transmembrane region" description="Helical" evidence="7">
    <location>
        <begin position="66"/>
        <end position="94"/>
    </location>
</feature>
<dbReference type="InterPro" id="IPR020846">
    <property type="entry name" value="MFS_dom"/>
</dbReference>
<evidence type="ECO:0000259" key="8">
    <source>
        <dbReference type="PROSITE" id="PS50850"/>
    </source>
</evidence>
<reference evidence="9" key="1">
    <citation type="submission" date="2016-03" db="EMBL/GenBank/DDBJ databases">
        <title>Draft genome sequence of Rosellinia necatrix.</title>
        <authorList>
            <person name="Kanematsu S."/>
        </authorList>
    </citation>
    <scope>NUCLEOTIDE SEQUENCE [LARGE SCALE GENOMIC DNA]</scope>
    <source>
        <strain evidence="9">W97</strain>
    </source>
</reference>
<evidence type="ECO:0000256" key="3">
    <source>
        <dbReference type="ARBA" id="ARBA00022692"/>
    </source>
</evidence>
<feature type="transmembrane region" description="Helical" evidence="7">
    <location>
        <begin position="106"/>
        <end position="125"/>
    </location>
</feature>
<evidence type="ECO:0000256" key="4">
    <source>
        <dbReference type="ARBA" id="ARBA00022989"/>
    </source>
</evidence>
<evidence type="ECO:0000256" key="7">
    <source>
        <dbReference type="SAM" id="Phobius"/>
    </source>
</evidence>
<dbReference type="PANTHER" id="PTHR23501">
    <property type="entry name" value="MAJOR FACILITATOR SUPERFAMILY"/>
    <property type="match status" value="1"/>
</dbReference>
<gene>
    <name evidence="9" type="ORF">SAMD00023353_1300610</name>
</gene>
<feature type="transmembrane region" description="Helical" evidence="7">
    <location>
        <begin position="528"/>
        <end position="550"/>
    </location>
</feature>
<dbReference type="Gene3D" id="1.20.1250.20">
    <property type="entry name" value="MFS general substrate transporter like domains"/>
    <property type="match status" value="1"/>
</dbReference>
<feature type="domain" description="Major facilitator superfamily (MFS) profile" evidence="8">
    <location>
        <begin position="72"/>
        <end position="554"/>
    </location>
</feature>
<feature type="transmembrane region" description="Helical" evidence="7">
    <location>
        <begin position="223"/>
        <end position="247"/>
    </location>
</feature>
<feature type="transmembrane region" description="Helical" evidence="7">
    <location>
        <begin position="137"/>
        <end position="156"/>
    </location>
</feature>
<dbReference type="GO" id="GO:0012505">
    <property type="term" value="C:endomembrane system"/>
    <property type="evidence" value="ECO:0007669"/>
    <property type="project" value="UniProtKB-SubCell"/>
</dbReference>
<sequence>MSKSLDIWSAPSRRASDSDDASERTPLLRSDSDSDVESASSTLVDPDASSPDAGGERTIICKEPSFAWLALVMSTAWFGVFLGAADATVIATLSAPISSEFHSLRLLSWLATAYLISNAASQPISGRLTDIFGRGPGLVFANLAFTLGNLICAFATSQQAMILGRLIAGIGGGGLMSIPTFLASDLIPLRRRGVVGGIANIWYGCGTMAGALFGGYLTDHSSMGWRLAFLIQVPPSLLSAIVVYFLVKVPPKQSDKSYLKRIDFGGVFLTSLFLGLLVLGLSFGGNIVPWTHPLPPTAILLSIGVFIMLFRWERSAVQPIIPVKLLYNRTVLTSCLTSIFCSAIALTSVFYIPLYLQVRGDSATTAGIRILPVSFGTSAGALLTGYLMKKTGKYVGLVISCVLALTLGIGMFTFQDENSSGWLTSIAFVIVGGGYTAVFGITQVACLAAVDHTQQAVVTSCTYLARSLGGTVGVTLASVIYQSTLRNDLWERFGDQPNAAERIQRILDDLAELGNLPSGWMEGVTRSFMGAFLHVWLMMLAWAILALICISPIKQHQLHVTLDRK</sequence>
<feature type="transmembrane region" description="Helical" evidence="7">
    <location>
        <begin position="426"/>
        <end position="450"/>
    </location>
</feature>
<dbReference type="GO" id="GO:0000329">
    <property type="term" value="C:fungal-type vacuole membrane"/>
    <property type="evidence" value="ECO:0007669"/>
    <property type="project" value="TreeGrafter"/>
</dbReference>
<feature type="transmembrane region" description="Helical" evidence="7">
    <location>
        <begin position="462"/>
        <end position="481"/>
    </location>
</feature>
<accession>A0A1W2TCI0</accession>
<proteinExistence type="predicted"/>
<feature type="transmembrane region" description="Helical" evidence="7">
    <location>
        <begin position="194"/>
        <end position="217"/>
    </location>
</feature>
<dbReference type="InterPro" id="IPR011701">
    <property type="entry name" value="MFS"/>
</dbReference>
<evidence type="ECO:0000313" key="10">
    <source>
        <dbReference type="Proteomes" id="UP000054516"/>
    </source>
</evidence>
<dbReference type="OMA" id="GIANIWY"/>
<dbReference type="Pfam" id="PF07690">
    <property type="entry name" value="MFS_1"/>
    <property type="match status" value="1"/>
</dbReference>
<feature type="transmembrane region" description="Helical" evidence="7">
    <location>
        <begin position="366"/>
        <end position="387"/>
    </location>
</feature>
<dbReference type="PANTHER" id="PTHR23501:SF191">
    <property type="entry name" value="VACUOLAR BASIC AMINO ACID TRANSPORTER 4"/>
    <property type="match status" value="1"/>
</dbReference>